<dbReference type="Pfam" id="PF06821">
    <property type="entry name" value="Ser_hydrolase"/>
    <property type="match status" value="1"/>
</dbReference>
<dbReference type="EMBL" id="PNYC01000002">
    <property type="protein sequence ID" value="PMS38198.1"/>
    <property type="molecule type" value="Genomic_DNA"/>
</dbReference>
<dbReference type="Gene3D" id="3.40.50.1820">
    <property type="entry name" value="alpha/beta hydrolase"/>
    <property type="match status" value="1"/>
</dbReference>
<comment type="caution">
    <text evidence="1">The sequence shown here is derived from an EMBL/GenBank/DDBJ whole genome shotgun (WGS) entry which is preliminary data.</text>
</comment>
<dbReference type="OrthoDB" id="9804993at2"/>
<gene>
    <name evidence="1" type="ORF">C0Z20_05310</name>
</gene>
<dbReference type="Proteomes" id="UP000235777">
    <property type="component" value="Unassembled WGS sequence"/>
</dbReference>
<dbReference type="InterPro" id="IPR010662">
    <property type="entry name" value="RBBP9/YdeN"/>
</dbReference>
<name>A0A2N7X8Y9_9BURK</name>
<dbReference type="RefSeq" id="WP_020565960.1">
    <property type="nucleotide sequence ID" value="NZ_KB890164.1"/>
</dbReference>
<accession>A0A2N7X8Y9</accession>
<sequence>MSSCSTRWPPRVVIVPGLHGSEDAHWQTWLARQFARPIRIVQSDWDDADLQAWSASIRRQLSSERGPFVLAAHSFGCLAAAHAIGQGLPDVAGALLVAPASPTRFGVENELYRWRLNVGSIVVGSENDPWMPADGARALARAWGAAFINLGPAGHINVASGFGAWPRAKYFVDTLIHWAAPHFIEREDPRRVEEADVREAPTNLLPIGMG</sequence>
<evidence type="ECO:0000313" key="1">
    <source>
        <dbReference type="EMBL" id="PMS38198.1"/>
    </source>
</evidence>
<evidence type="ECO:0000313" key="2">
    <source>
        <dbReference type="Proteomes" id="UP000235777"/>
    </source>
</evidence>
<keyword evidence="2" id="KW-1185">Reference proteome</keyword>
<proteinExistence type="predicted"/>
<dbReference type="SUPFAM" id="SSF53474">
    <property type="entry name" value="alpha/beta-Hydrolases"/>
    <property type="match status" value="1"/>
</dbReference>
<dbReference type="GO" id="GO:0016787">
    <property type="term" value="F:hydrolase activity"/>
    <property type="evidence" value="ECO:0007669"/>
    <property type="project" value="UniProtKB-KW"/>
</dbReference>
<protein>
    <submittedName>
        <fullName evidence="1">Alpha/beta hydrolase</fullName>
    </submittedName>
</protein>
<keyword evidence="1" id="KW-0378">Hydrolase</keyword>
<dbReference type="AlphaFoldDB" id="A0A2N7X8Y9"/>
<dbReference type="STRING" id="863227.GCA_000373005_00075"/>
<dbReference type="InterPro" id="IPR029058">
    <property type="entry name" value="AB_hydrolase_fold"/>
</dbReference>
<reference evidence="1 2" key="1">
    <citation type="submission" date="2018-01" db="EMBL/GenBank/DDBJ databases">
        <title>Whole genome analyses suggest that Burkholderia sensu lato contains two further novel genera in the rhizoxinica-symbiotica group Mycetohabitans gen. nov., and Trinickia gen. nov.: implications for the evolution of diazotrophy and nodulation in the Burkholderiaceae.</title>
        <authorList>
            <person name="Estrada-de los Santos P."/>
            <person name="Palmer M."/>
            <person name="Chavez-Ramirez B."/>
            <person name="Beukes C."/>
            <person name="Steenkamp E.T."/>
            <person name="Hirsch A.M."/>
            <person name="Manyaka P."/>
            <person name="Maluk M."/>
            <person name="Lafos M."/>
            <person name="Crook M."/>
            <person name="Gross E."/>
            <person name="Simon M.F."/>
            <person name="Bueno dos Reis Junior F."/>
            <person name="Poole P.S."/>
            <person name="Venter S.N."/>
            <person name="James E.K."/>
        </authorList>
    </citation>
    <scope>NUCLEOTIDE SEQUENCE [LARGE SCALE GENOMIC DNA]</scope>
    <source>
        <strain evidence="1 2">JPY 581</strain>
    </source>
</reference>
<organism evidence="1 2">
    <name type="scientific">Trinickia symbiotica</name>
    <dbReference type="NCBI Taxonomy" id="863227"/>
    <lineage>
        <taxon>Bacteria</taxon>
        <taxon>Pseudomonadati</taxon>
        <taxon>Pseudomonadota</taxon>
        <taxon>Betaproteobacteria</taxon>
        <taxon>Burkholderiales</taxon>
        <taxon>Burkholderiaceae</taxon>
        <taxon>Trinickia</taxon>
    </lineage>
</organism>